<dbReference type="Pfam" id="PF00884">
    <property type="entry name" value="Sulfatase"/>
    <property type="match status" value="1"/>
</dbReference>
<evidence type="ECO:0000256" key="4">
    <source>
        <dbReference type="ARBA" id="ARBA00022692"/>
    </source>
</evidence>
<feature type="transmembrane region" description="Helical" evidence="7">
    <location>
        <begin position="14"/>
        <end position="33"/>
    </location>
</feature>
<comment type="subcellular location">
    <subcellularLocation>
        <location evidence="1">Cell membrane</location>
        <topology evidence="1">Multi-pass membrane protein</topology>
    </subcellularLocation>
</comment>
<dbReference type="RefSeq" id="WP_154418448.1">
    <property type="nucleotide sequence ID" value="NZ_VUNS01000010.1"/>
</dbReference>
<evidence type="ECO:0000256" key="2">
    <source>
        <dbReference type="ARBA" id="ARBA00022475"/>
    </source>
</evidence>
<dbReference type="Gene3D" id="3.40.720.10">
    <property type="entry name" value="Alkaline Phosphatase, subunit A"/>
    <property type="match status" value="1"/>
</dbReference>
<dbReference type="Proteomes" id="UP000435649">
    <property type="component" value="Unassembled WGS sequence"/>
</dbReference>
<keyword evidence="2" id="KW-1003">Cell membrane</keyword>
<evidence type="ECO:0000313" key="10">
    <source>
        <dbReference type="Proteomes" id="UP000435649"/>
    </source>
</evidence>
<dbReference type="GO" id="GO:0016776">
    <property type="term" value="F:phosphotransferase activity, phosphate group as acceptor"/>
    <property type="evidence" value="ECO:0007669"/>
    <property type="project" value="TreeGrafter"/>
</dbReference>
<dbReference type="GO" id="GO:0005886">
    <property type="term" value="C:plasma membrane"/>
    <property type="evidence" value="ECO:0007669"/>
    <property type="project" value="UniProtKB-SubCell"/>
</dbReference>
<feature type="domain" description="Sulfatase N-terminal" evidence="8">
    <location>
        <begin position="226"/>
        <end position="484"/>
    </location>
</feature>
<feature type="transmembrane region" description="Helical" evidence="7">
    <location>
        <begin position="152"/>
        <end position="171"/>
    </location>
</feature>
<evidence type="ECO:0000313" key="9">
    <source>
        <dbReference type="EMBL" id="MST97527.1"/>
    </source>
</evidence>
<keyword evidence="10" id="KW-1185">Reference proteome</keyword>
<comment type="caution">
    <text evidence="9">The sequence shown here is derived from an EMBL/GenBank/DDBJ whole genome shotgun (WGS) entry which is preliminary data.</text>
</comment>
<feature type="transmembrane region" description="Helical" evidence="7">
    <location>
        <begin position="130"/>
        <end position="147"/>
    </location>
</feature>
<dbReference type="EMBL" id="VUNS01000010">
    <property type="protein sequence ID" value="MST97527.1"/>
    <property type="molecule type" value="Genomic_DNA"/>
</dbReference>
<reference evidence="9 10" key="1">
    <citation type="submission" date="2019-08" db="EMBL/GenBank/DDBJ databases">
        <title>In-depth cultivation of the pig gut microbiome towards novel bacterial diversity and tailored functional studies.</title>
        <authorList>
            <person name="Wylensek D."/>
            <person name="Hitch T.C.A."/>
            <person name="Clavel T."/>
        </authorList>
    </citation>
    <scope>NUCLEOTIDE SEQUENCE [LARGE SCALE GENOMIC DNA]</scope>
    <source>
        <strain evidence="9 10">BBE-744-WT-12</strain>
    </source>
</reference>
<dbReference type="InterPro" id="IPR040423">
    <property type="entry name" value="PEA_transferase"/>
</dbReference>
<gene>
    <name evidence="9" type="ORF">FYJ85_10800</name>
</gene>
<dbReference type="AlphaFoldDB" id="A0A844G1L4"/>
<keyword evidence="3 9" id="KW-0808">Transferase</keyword>
<evidence type="ECO:0000256" key="6">
    <source>
        <dbReference type="ARBA" id="ARBA00023136"/>
    </source>
</evidence>
<dbReference type="PANTHER" id="PTHR30443">
    <property type="entry name" value="INNER MEMBRANE PROTEIN"/>
    <property type="match status" value="1"/>
</dbReference>
<organism evidence="9 10">
    <name type="scientific">Victivallis lenta</name>
    <dbReference type="NCBI Taxonomy" id="2606640"/>
    <lineage>
        <taxon>Bacteria</taxon>
        <taxon>Pseudomonadati</taxon>
        <taxon>Lentisphaerota</taxon>
        <taxon>Lentisphaeria</taxon>
        <taxon>Victivallales</taxon>
        <taxon>Victivallaceae</taxon>
        <taxon>Victivallis</taxon>
    </lineage>
</organism>
<dbReference type="InterPro" id="IPR017850">
    <property type="entry name" value="Alkaline_phosphatase_core_sf"/>
</dbReference>
<feature type="transmembrane region" description="Helical" evidence="7">
    <location>
        <begin position="45"/>
        <end position="68"/>
    </location>
</feature>
<proteinExistence type="predicted"/>
<evidence type="ECO:0000256" key="3">
    <source>
        <dbReference type="ARBA" id="ARBA00022679"/>
    </source>
</evidence>
<feature type="transmembrane region" description="Helical" evidence="7">
    <location>
        <begin position="74"/>
        <end position="94"/>
    </location>
</feature>
<dbReference type="CDD" id="cd16017">
    <property type="entry name" value="LptA"/>
    <property type="match status" value="1"/>
</dbReference>
<dbReference type="PANTHER" id="PTHR30443:SF2">
    <property type="entry name" value="PHOSPHOETHANOLAMINE TRANSFERASE EPTC"/>
    <property type="match status" value="1"/>
</dbReference>
<name>A0A844G1L4_9BACT</name>
<protein>
    <submittedName>
        <fullName evidence="9">Phosphoethanolamine transferase</fullName>
    </submittedName>
</protein>
<evidence type="ECO:0000259" key="8">
    <source>
        <dbReference type="Pfam" id="PF00884"/>
    </source>
</evidence>
<evidence type="ECO:0000256" key="1">
    <source>
        <dbReference type="ARBA" id="ARBA00004651"/>
    </source>
</evidence>
<dbReference type="SUPFAM" id="SSF53649">
    <property type="entry name" value="Alkaline phosphatase-like"/>
    <property type="match status" value="1"/>
</dbReference>
<accession>A0A844G1L4</accession>
<dbReference type="InterPro" id="IPR000917">
    <property type="entry name" value="Sulfatase_N"/>
</dbReference>
<sequence>MKRLWEKYSGIRPWFWFFGYLLVFPDLTIWIANCRGLHMFDLENLLIAALLTVSGLFLFAVFGCFGSPRFGRTVMLAACVLAGTFHFLDLFFFVHFQSQTRLSFWFLARATNWTEVLGFIHFYLLNGKTVLLLLAYPASGLLFAVFLKRKFVAAGFAAWILAGPLLLNFALSLRPDAENNRYGVMTLPVLIDRFLEEKLDAEFMADDLAAANAELKAVSREESAVYVLVIGESHSKYHSSLYGYPRRTMPRMEELAARNELYVFRDVTAPNSFTNNVLPKLLSFEAHDVDEKFFEVPNIIDLMRAAGFRTWYLSNQANASELGLTYMAIAARADVFRNTMTVWKSSPDEALLPLFDEALADPAPRKFIILHLIGSHSGYEATYPASFRRFPLDEAPEFFNAQQKQNREIVNHYDNSVLYNDFILDTLIGRLRRGNPNGFLLYLPDHGENLYEEKDTILHMEFMPTRQTVEVPMLLYLTDAYRAAMRPGEADEIARGTARPWSSEDLPFLLLELGRIEYDGFQPEKSPINPQFRPKTRIVSKCRILYDKLKNATCEERISARDLR</sequence>
<dbReference type="GO" id="GO:0009244">
    <property type="term" value="P:lipopolysaccharide core region biosynthetic process"/>
    <property type="evidence" value="ECO:0007669"/>
    <property type="project" value="TreeGrafter"/>
</dbReference>
<keyword evidence="5 7" id="KW-1133">Transmembrane helix</keyword>
<evidence type="ECO:0000256" key="5">
    <source>
        <dbReference type="ARBA" id="ARBA00022989"/>
    </source>
</evidence>
<evidence type="ECO:0000256" key="7">
    <source>
        <dbReference type="SAM" id="Phobius"/>
    </source>
</evidence>
<keyword evidence="6 7" id="KW-0472">Membrane</keyword>
<keyword evidence="4 7" id="KW-0812">Transmembrane</keyword>
<dbReference type="InterPro" id="IPR058130">
    <property type="entry name" value="PEA_transf_C"/>
</dbReference>